<evidence type="ECO:0000313" key="2">
    <source>
        <dbReference type="Proteomes" id="UP001055811"/>
    </source>
</evidence>
<proteinExistence type="predicted"/>
<evidence type="ECO:0000313" key="1">
    <source>
        <dbReference type="EMBL" id="KAI3740199.1"/>
    </source>
</evidence>
<accession>A0ACB9D0U4</accession>
<protein>
    <submittedName>
        <fullName evidence="1">Uncharacterized protein</fullName>
    </submittedName>
</protein>
<reference evidence="1 2" key="2">
    <citation type="journal article" date="2022" name="Mol. Ecol. Resour.">
        <title>The genomes of chicory, endive, great burdock and yacon provide insights into Asteraceae paleo-polyploidization history and plant inulin production.</title>
        <authorList>
            <person name="Fan W."/>
            <person name="Wang S."/>
            <person name="Wang H."/>
            <person name="Wang A."/>
            <person name="Jiang F."/>
            <person name="Liu H."/>
            <person name="Zhao H."/>
            <person name="Xu D."/>
            <person name="Zhang Y."/>
        </authorList>
    </citation>
    <scope>NUCLEOTIDE SEQUENCE [LARGE SCALE GENOMIC DNA]</scope>
    <source>
        <strain evidence="2">cv. Punajuju</strain>
        <tissue evidence="1">Leaves</tissue>
    </source>
</reference>
<dbReference type="Proteomes" id="UP001055811">
    <property type="component" value="Linkage Group LG05"/>
</dbReference>
<comment type="caution">
    <text evidence="1">The sequence shown here is derived from an EMBL/GenBank/DDBJ whole genome shotgun (WGS) entry which is preliminary data.</text>
</comment>
<keyword evidence="2" id="KW-1185">Reference proteome</keyword>
<dbReference type="EMBL" id="CM042013">
    <property type="protein sequence ID" value="KAI3740199.1"/>
    <property type="molecule type" value="Genomic_DNA"/>
</dbReference>
<name>A0ACB9D0U4_CICIN</name>
<organism evidence="1 2">
    <name type="scientific">Cichorium intybus</name>
    <name type="common">Chicory</name>
    <dbReference type="NCBI Taxonomy" id="13427"/>
    <lineage>
        <taxon>Eukaryota</taxon>
        <taxon>Viridiplantae</taxon>
        <taxon>Streptophyta</taxon>
        <taxon>Embryophyta</taxon>
        <taxon>Tracheophyta</taxon>
        <taxon>Spermatophyta</taxon>
        <taxon>Magnoliopsida</taxon>
        <taxon>eudicotyledons</taxon>
        <taxon>Gunneridae</taxon>
        <taxon>Pentapetalae</taxon>
        <taxon>asterids</taxon>
        <taxon>campanulids</taxon>
        <taxon>Asterales</taxon>
        <taxon>Asteraceae</taxon>
        <taxon>Cichorioideae</taxon>
        <taxon>Cichorieae</taxon>
        <taxon>Cichoriinae</taxon>
        <taxon>Cichorium</taxon>
    </lineage>
</organism>
<reference evidence="2" key="1">
    <citation type="journal article" date="2022" name="Mol. Ecol. Resour.">
        <title>The genomes of chicory, endive, great burdock and yacon provide insights into Asteraceae palaeo-polyploidization history and plant inulin production.</title>
        <authorList>
            <person name="Fan W."/>
            <person name="Wang S."/>
            <person name="Wang H."/>
            <person name="Wang A."/>
            <person name="Jiang F."/>
            <person name="Liu H."/>
            <person name="Zhao H."/>
            <person name="Xu D."/>
            <person name="Zhang Y."/>
        </authorList>
    </citation>
    <scope>NUCLEOTIDE SEQUENCE [LARGE SCALE GENOMIC DNA]</scope>
    <source>
        <strain evidence="2">cv. Punajuju</strain>
    </source>
</reference>
<gene>
    <name evidence="1" type="ORF">L2E82_30623</name>
</gene>
<sequence>MGEEGQVKALEGSSNIGRSGVMATVPLLRVLALFATAAATIVMALNKETHTFVVATVGNTPVKLTLTAKFQHNPANVMFVIANGVATLHSLLMLALSFVSHTYDLKGLRFLIVAALDMMTIALVSGAATATVFMGELARHGNSHARWNKICDNFERYCNQGSGAIIASYIGILFLMIVNMVNISKRGRLSL</sequence>